<accession>A0A7V8VCP0</accession>
<feature type="chain" id="PRO_5031096109" evidence="1">
    <location>
        <begin position="23"/>
        <end position="167"/>
    </location>
</feature>
<proteinExistence type="predicted"/>
<dbReference type="EMBL" id="JACEFB010000002">
    <property type="protein sequence ID" value="MBA2225643.1"/>
    <property type="molecule type" value="Genomic_DNA"/>
</dbReference>
<reference evidence="2 3" key="1">
    <citation type="submission" date="2020-07" db="EMBL/GenBank/DDBJ databases">
        <title>Thermogemmata thermophila gen. nov., sp. nov., a novel moderate thermophilic planctomycete from a Kamchatka hot spring.</title>
        <authorList>
            <person name="Elcheninov A.G."/>
            <person name="Podosokorskaya O.A."/>
            <person name="Kovaleva O.L."/>
            <person name="Novikov A."/>
            <person name="Bonch-Osmolovskaya E.A."/>
            <person name="Toshchakov S.V."/>
            <person name="Kublanov I.V."/>
        </authorList>
    </citation>
    <scope>NUCLEOTIDE SEQUENCE [LARGE SCALE GENOMIC DNA]</scope>
    <source>
        <strain evidence="2 3">2918</strain>
    </source>
</reference>
<keyword evidence="1" id="KW-0732">Signal</keyword>
<protein>
    <submittedName>
        <fullName evidence="2">Uncharacterized protein</fullName>
    </submittedName>
</protein>
<gene>
    <name evidence="2" type="ORF">H0921_05645</name>
</gene>
<sequence length="167" mass="18535">MRRLMIAVLVAGGLAASWTTWANPPTEEAKSPHTLDKRVAALEKRVTELEQRVAELEVQSKVSSSSAIAVKLIGNWAARDDKLGVVGLRFMDDGMCRVATVDRENRVDFAWGTYEVVGKAVMLILKDDYDPKGKGPYRTSFLIESIDDKNLTILGQLPNKGITFERQ</sequence>
<dbReference type="Proteomes" id="UP000542342">
    <property type="component" value="Unassembled WGS sequence"/>
</dbReference>
<dbReference type="RefSeq" id="WP_194537046.1">
    <property type="nucleotide sequence ID" value="NZ_JACEFB010000002.1"/>
</dbReference>
<dbReference type="AlphaFoldDB" id="A0A7V8VCP0"/>
<keyword evidence="3" id="KW-1185">Reference proteome</keyword>
<organism evidence="2 3">
    <name type="scientific">Thermogemmata fonticola</name>
    <dbReference type="NCBI Taxonomy" id="2755323"/>
    <lineage>
        <taxon>Bacteria</taxon>
        <taxon>Pseudomonadati</taxon>
        <taxon>Planctomycetota</taxon>
        <taxon>Planctomycetia</taxon>
        <taxon>Gemmatales</taxon>
        <taxon>Gemmataceae</taxon>
        <taxon>Thermogemmata</taxon>
    </lineage>
</organism>
<evidence type="ECO:0000256" key="1">
    <source>
        <dbReference type="SAM" id="SignalP"/>
    </source>
</evidence>
<name>A0A7V8VCP0_9BACT</name>
<feature type="signal peptide" evidence="1">
    <location>
        <begin position="1"/>
        <end position="22"/>
    </location>
</feature>
<evidence type="ECO:0000313" key="2">
    <source>
        <dbReference type="EMBL" id="MBA2225643.1"/>
    </source>
</evidence>
<comment type="caution">
    <text evidence="2">The sequence shown here is derived from an EMBL/GenBank/DDBJ whole genome shotgun (WGS) entry which is preliminary data.</text>
</comment>
<dbReference type="Gene3D" id="1.20.5.170">
    <property type="match status" value="1"/>
</dbReference>
<evidence type="ECO:0000313" key="3">
    <source>
        <dbReference type="Proteomes" id="UP000542342"/>
    </source>
</evidence>